<reference evidence="4 6" key="2">
    <citation type="journal article" date="2019" name="PLoS Negl. Trop. Dis.">
        <title>Revisiting the worldwide diversity of Leptospira species in the environment.</title>
        <authorList>
            <person name="Vincent A.T."/>
            <person name="Schiettekatte O."/>
            <person name="Bourhy P."/>
            <person name="Veyrier F.J."/>
            <person name="Picardeau M."/>
        </authorList>
    </citation>
    <scope>NUCLEOTIDE SEQUENCE [LARGE SCALE GENOMIC DNA]</scope>
    <source>
        <strain evidence="4 6">201702405</strain>
        <strain evidence="5">201702406</strain>
    </source>
</reference>
<dbReference type="SUPFAM" id="SSF53448">
    <property type="entry name" value="Nucleotide-diphospho-sugar transferases"/>
    <property type="match status" value="1"/>
</dbReference>
<keyword evidence="2" id="KW-0548">Nucleotidyltransferase</keyword>
<keyword evidence="1 4" id="KW-0808">Transferase</keyword>
<evidence type="ECO:0000313" key="5">
    <source>
        <dbReference type="EMBL" id="TGM18621.1"/>
    </source>
</evidence>
<dbReference type="EMBL" id="RQGV01000005">
    <property type="protein sequence ID" value="TGM15430.1"/>
    <property type="molecule type" value="Genomic_DNA"/>
</dbReference>
<dbReference type="GO" id="GO:0016779">
    <property type="term" value="F:nucleotidyltransferase activity"/>
    <property type="evidence" value="ECO:0007669"/>
    <property type="project" value="UniProtKB-KW"/>
</dbReference>
<dbReference type="Gene3D" id="3.90.550.10">
    <property type="entry name" value="Spore Coat Polysaccharide Biosynthesis Protein SpsA, Chain A"/>
    <property type="match status" value="1"/>
</dbReference>
<evidence type="ECO:0000259" key="3">
    <source>
        <dbReference type="Pfam" id="PF12804"/>
    </source>
</evidence>
<protein>
    <submittedName>
        <fullName evidence="4">Sugar-phosphate nucleotidyltransferase</fullName>
    </submittedName>
</protein>
<evidence type="ECO:0000313" key="7">
    <source>
        <dbReference type="Proteomes" id="UP000298057"/>
    </source>
</evidence>
<keyword evidence="7" id="KW-1185">Reference proteome</keyword>
<dbReference type="AlphaFoldDB" id="A0A5F2C0V2"/>
<accession>A0A5F2C0V2</accession>
<dbReference type="PANTHER" id="PTHR43584">
    <property type="entry name" value="NUCLEOTIDYL TRANSFERASE"/>
    <property type="match status" value="1"/>
</dbReference>
<comment type="caution">
    <text evidence="4">The sequence shown here is derived from an EMBL/GenBank/DDBJ whole genome shotgun (WGS) entry which is preliminary data.</text>
</comment>
<reference evidence="5" key="1">
    <citation type="submission" date="2018-10" db="EMBL/GenBank/DDBJ databases">
        <authorList>
            <person name="Vincent A.T."/>
            <person name="Schiettekatte O."/>
            <person name="Bourhy P."/>
            <person name="Veyrier F.J."/>
            <person name="Picardeau M."/>
        </authorList>
    </citation>
    <scope>NUCLEOTIDE SEQUENCE</scope>
    <source>
        <strain evidence="5">201702406</strain>
    </source>
</reference>
<dbReference type="Proteomes" id="UP000298057">
    <property type="component" value="Unassembled WGS sequence"/>
</dbReference>
<dbReference type="InterPro" id="IPR050065">
    <property type="entry name" value="GlmU-like"/>
</dbReference>
<evidence type="ECO:0000313" key="6">
    <source>
        <dbReference type="Proteomes" id="UP000297832"/>
    </source>
</evidence>
<name>A0A5F2C0V2_9LEPT</name>
<dbReference type="Pfam" id="PF12804">
    <property type="entry name" value="NTP_transf_3"/>
    <property type="match status" value="1"/>
</dbReference>
<feature type="domain" description="MobA-like NTP transferase" evidence="3">
    <location>
        <begin position="7"/>
        <end position="114"/>
    </location>
</feature>
<dbReference type="Proteomes" id="UP000297832">
    <property type="component" value="Unassembled WGS sequence"/>
</dbReference>
<sequence>MKAFFPCAGFGTRMGEWTKSLPKPLLKINNIPLIYYSLFHAKSWGVNDGILNLHYFGEKIQEKLKGFQDFQLHFSLEAPEILGTGGGIRTGIENFWSLKDNFLVLNPDFILFPEPNFNPWPNKEDQEKFDCILYLSKIPENANYTGLSLDNDLVRFTAGGYFYLGLSWMKAECISDLEPNKPYDLADTFRKLSAQNRLGGKIFPGTFLDLGEKQFYEKYKDIDFSDRLSSEWIEFKRRNSIRSETS</sequence>
<evidence type="ECO:0000313" key="4">
    <source>
        <dbReference type="EMBL" id="TGM15430.1"/>
    </source>
</evidence>
<dbReference type="RefSeq" id="WP_135628395.1">
    <property type="nucleotide sequence ID" value="NZ_RQGU01000113.1"/>
</dbReference>
<dbReference type="InterPro" id="IPR029044">
    <property type="entry name" value="Nucleotide-diphossugar_trans"/>
</dbReference>
<dbReference type="EMBL" id="RQGU01000113">
    <property type="protein sequence ID" value="TGM18621.1"/>
    <property type="molecule type" value="Genomic_DNA"/>
</dbReference>
<proteinExistence type="predicted"/>
<evidence type="ECO:0000256" key="1">
    <source>
        <dbReference type="ARBA" id="ARBA00022679"/>
    </source>
</evidence>
<organism evidence="4 6">
    <name type="scientific">Leptospira selangorensis</name>
    <dbReference type="NCBI Taxonomy" id="2484982"/>
    <lineage>
        <taxon>Bacteria</taxon>
        <taxon>Pseudomonadati</taxon>
        <taxon>Spirochaetota</taxon>
        <taxon>Spirochaetia</taxon>
        <taxon>Leptospirales</taxon>
        <taxon>Leptospiraceae</taxon>
        <taxon>Leptospira</taxon>
    </lineage>
</organism>
<gene>
    <name evidence="4" type="ORF">EHQ81_03275</name>
    <name evidence="5" type="ORF">EHQ82_16435</name>
</gene>
<evidence type="ECO:0000256" key="2">
    <source>
        <dbReference type="ARBA" id="ARBA00022695"/>
    </source>
</evidence>
<dbReference type="PANTHER" id="PTHR43584:SF8">
    <property type="entry name" value="N-ACETYLMURAMATE ALPHA-1-PHOSPHATE URIDYLYLTRANSFERASE"/>
    <property type="match status" value="1"/>
</dbReference>
<dbReference type="InterPro" id="IPR025877">
    <property type="entry name" value="MobA-like_NTP_Trfase"/>
</dbReference>